<evidence type="ECO:0000313" key="3">
    <source>
        <dbReference type="EMBL" id="CAH0514960.1"/>
    </source>
</evidence>
<dbReference type="Pfam" id="PF00149">
    <property type="entry name" value="Metallophos"/>
    <property type="match status" value="1"/>
</dbReference>
<feature type="domain" description="Calcineurin-like phosphoesterase" evidence="2">
    <location>
        <begin position="40"/>
        <end position="260"/>
    </location>
</feature>
<dbReference type="EMBL" id="CAKLCB010000089">
    <property type="protein sequence ID" value="CAH0514960.1"/>
    <property type="molecule type" value="Genomic_DNA"/>
</dbReference>
<dbReference type="InterPro" id="IPR004843">
    <property type="entry name" value="Calcineurin-like_PHP"/>
</dbReference>
<dbReference type="CDD" id="cd07383">
    <property type="entry name" value="MPP_Dcr2"/>
    <property type="match status" value="1"/>
</dbReference>
<dbReference type="Proteomes" id="UP001158986">
    <property type="component" value="Unassembled WGS sequence"/>
</dbReference>
<dbReference type="SUPFAM" id="SSF56300">
    <property type="entry name" value="Metallo-dependent phosphatases"/>
    <property type="match status" value="1"/>
</dbReference>
<dbReference type="Gene3D" id="3.60.21.10">
    <property type="match status" value="1"/>
</dbReference>
<name>A0ABN8CQ42_9STRA</name>
<organism evidence="3 4">
    <name type="scientific">Peronospora belbahrii</name>
    <dbReference type="NCBI Taxonomy" id="622444"/>
    <lineage>
        <taxon>Eukaryota</taxon>
        <taxon>Sar</taxon>
        <taxon>Stramenopiles</taxon>
        <taxon>Oomycota</taxon>
        <taxon>Peronosporomycetes</taxon>
        <taxon>Peronosporales</taxon>
        <taxon>Peronosporaceae</taxon>
        <taxon>Peronospora</taxon>
    </lineage>
</organism>
<keyword evidence="1" id="KW-0732">Signal</keyword>
<reference evidence="3 4" key="1">
    <citation type="submission" date="2021-11" db="EMBL/GenBank/DDBJ databases">
        <authorList>
            <person name="Islam A."/>
            <person name="Islam S."/>
            <person name="Flora M.S."/>
            <person name="Rahman M."/>
            <person name="Ziaur R.M."/>
            <person name="Epstein J.H."/>
            <person name="Hassan M."/>
            <person name="Klassen M."/>
            <person name="Woodard K."/>
            <person name="Webb A."/>
            <person name="Webby R.J."/>
            <person name="El Zowalaty M.E."/>
        </authorList>
    </citation>
    <scope>NUCLEOTIDE SEQUENCE [LARGE SCALE GENOMIC DNA]</scope>
    <source>
        <strain evidence="3">Pbs1</strain>
    </source>
</reference>
<sequence length="331" mass="36807">MVGMGLTWYSITSAAFIAAATADKLPIQARTSLDNTSLVFKILQLADLHITGIPTIGCGSSIPTGMASQDCSETLTYTFVEQLLDLEKPDFIAFTGDNMQVYDPSSHQRAIDAVTRAAEERNISYGMVLGNHDEEGSFPREKIVDMVSQKTHSYTVSGPKTVNGVGNYMLNVTAPIRGVWGDINTTVFRMYSWTPVLKPRQRNTPVMFFHIPLVEFSYSKDGCNGDQLERVHNQGMNLRLLSALSEINEIKAVFVGHDHVNEYCCLVDGVQLCYGGGAGFGRAYSAAGFSRRARVVEWTVDSDERHVIRSWKRHFDDINVVRSEEVLYSEL</sequence>
<dbReference type="PANTHER" id="PTHR32440:SF0">
    <property type="entry name" value="PHOSPHATASE DCR2-RELATED"/>
    <property type="match status" value="1"/>
</dbReference>
<protein>
    <recommendedName>
        <fullName evidence="2">Calcineurin-like phosphoesterase domain-containing protein</fullName>
    </recommendedName>
</protein>
<comment type="caution">
    <text evidence="3">The sequence shown here is derived from an EMBL/GenBank/DDBJ whole genome shotgun (WGS) entry which is preliminary data.</text>
</comment>
<gene>
    <name evidence="3" type="ORF">PBS001_LOCUS1694</name>
</gene>
<proteinExistence type="predicted"/>
<dbReference type="InterPro" id="IPR029052">
    <property type="entry name" value="Metallo-depent_PP-like"/>
</dbReference>
<feature type="signal peptide" evidence="1">
    <location>
        <begin position="1"/>
        <end position="22"/>
    </location>
</feature>
<evidence type="ECO:0000259" key="2">
    <source>
        <dbReference type="Pfam" id="PF00149"/>
    </source>
</evidence>
<keyword evidence="4" id="KW-1185">Reference proteome</keyword>
<feature type="chain" id="PRO_5046574833" description="Calcineurin-like phosphoesterase domain-containing protein" evidence="1">
    <location>
        <begin position="23"/>
        <end position="331"/>
    </location>
</feature>
<dbReference type="PANTHER" id="PTHR32440">
    <property type="entry name" value="PHOSPHATASE DCR2-RELATED-RELATED"/>
    <property type="match status" value="1"/>
</dbReference>
<evidence type="ECO:0000313" key="4">
    <source>
        <dbReference type="Proteomes" id="UP001158986"/>
    </source>
</evidence>
<accession>A0ABN8CQ42</accession>
<evidence type="ECO:0000256" key="1">
    <source>
        <dbReference type="SAM" id="SignalP"/>
    </source>
</evidence>